<dbReference type="Gene3D" id="3.50.50.60">
    <property type="entry name" value="FAD/NAD(P)-binding domain"/>
    <property type="match status" value="1"/>
</dbReference>
<dbReference type="PANTHER" id="PTHR43004:SF19">
    <property type="entry name" value="BINDING MONOOXYGENASE, PUTATIVE (JCVI)-RELATED"/>
    <property type="match status" value="1"/>
</dbReference>
<dbReference type="InterPro" id="IPR050641">
    <property type="entry name" value="RIFMO-like"/>
</dbReference>
<dbReference type="InterPro" id="IPR036188">
    <property type="entry name" value="FAD/NAD-bd_sf"/>
</dbReference>
<dbReference type="GO" id="GO:0071949">
    <property type="term" value="F:FAD binding"/>
    <property type="evidence" value="ECO:0007669"/>
    <property type="project" value="InterPro"/>
</dbReference>
<evidence type="ECO:0000313" key="5">
    <source>
        <dbReference type="EMBL" id="NYH80937.1"/>
    </source>
</evidence>
<keyword evidence="2" id="KW-0285">Flavoprotein</keyword>
<evidence type="ECO:0000256" key="2">
    <source>
        <dbReference type="ARBA" id="ARBA00022630"/>
    </source>
</evidence>
<keyword evidence="6" id="KW-1185">Reference proteome</keyword>
<evidence type="ECO:0000313" key="6">
    <source>
        <dbReference type="Proteomes" id="UP000548304"/>
    </source>
</evidence>
<organism evidence="5 6">
    <name type="scientific">Actinopolyspora biskrensis</name>
    <dbReference type="NCBI Taxonomy" id="1470178"/>
    <lineage>
        <taxon>Bacteria</taxon>
        <taxon>Bacillati</taxon>
        <taxon>Actinomycetota</taxon>
        <taxon>Actinomycetes</taxon>
        <taxon>Actinopolysporales</taxon>
        <taxon>Actinopolysporaceae</taxon>
        <taxon>Actinopolyspora</taxon>
    </lineage>
</organism>
<dbReference type="SUPFAM" id="SSF51905">
    <property type="entry name" value="FAD/NAD(P)-binding domain"/>
    <property type="match status" value="1"/>
</dbReference>
<evidence type="ECO:0000259" key="4">
    <source>
        <dbReference type="Pfam" id="PF01494"/>
    </source>
</evidence>
<evidence type="ECO:0000256" key="3">
    <source>
        <dbReference type="ARBA" id="ARBA00022827"/>
    </source>
</evidence>
<gene>
    <name evidence="5" type="ORF">FHR84_004309</name>
</gene>
<dbReference type="Gene3D" id="3.30.70.2450">
    <property type="match status" value="1"/>
</dbReference>
<dbReference type="EMBL" id="JACBYW010000010">
    <property type="protein sequence ID" value="NYH80937.1"/>
    <property type="molecule type" value="Genomic_DNA"/>
</dbReference>
<dbReference type="AlphaFoldDB" id="A0A852ZDX8"/>
<comment type="cofactor">
    <cofactor evidence="1">
        <name>FAD</name>
        <dbReference type="ChEBI" id="CHEBI:57692"/>
    </cofactor>
</comment>
<dbReference type="Gene3D" id="3.40.30.120">
    <property type="match status" value="1"/>
</dbReference>
<dbReference type="RefSeq" id="WP_179537242.1">
    <property type="nucleotide sequence ID" value="NZ_JACBYW010000010.1"/>
</dbReference>
<protein>
    <submittedName>
        <fullName evidence="5">2-polyprenyl-6-methoxyphenol hydroxylase-like FAD-dependent oxidoreductase</fullName>
    </submittedName>
</protein>
<dbReference type="GO" id="GO:0016709">
    <property type="term" value="F:oxidoreductase activity, acting on paired donors, with incorporation or reduction of molecular oxygen, NAD(P)H as one donor, and incorporation of one atom of oxygen"/>
    <property type="evidence" value="ECO:0007669"/>
    <property type="project" value="UniProtKB-ARBA"/>
</dbReference>
<dbReference type="PRINTS" id="PR00420">
    <property type="entry name" value="RNGMNOXGNASE"/>
</dbReference>
<feature type="domain" description="FAD-binding" evidence="4">
    <location>
        <begin position="2"/>
        <end position="331"/>
    </location>
</feature>
<keyword evidence="3" id="KW-0274">FAD</keyword>
<accession>A0A852ZDX8</accession>
<comment type="caution">
    <text evidence="5">The sequence shown here is derived from an EMBL/GenBank/DDBJ whole genome shotgun (WGS) entry which is preliminary data.</text>
</comment>
<dbReference type="Pfam" id="PF01494">
    <property type="entry name" value="FAD_binding_3"/>
    <property type="match status" value="1"/>
</dbReference>
<evidence type="ECO:0000256" key="1">
    <source>
        <dbReference type="ARBA" id="ARBA00001974"/>
    </source>
</evidence>
<dbReference type="PANTHER" id="PTHR43004">
    <property type="entry name" value="TRK SYSTEM POTASSIUM UPTAKE PROTEIN"/>
    <property type="match status" value="1"/>
</dbReference>
<proteinExistence type="predicted"/>
<reference evidence="5 6" key="1">
    <citation type="submission" date="2020-07" db="EMBL/GenBank/DDBJ databases">
        <title>Genomic Encyclopedia of Type Strains, Phase III (KMG-III): the genomes of soil and plant-associated and newly described type strains.</title>
        <authorList>
            <person name="Whitman W."/>
        </authorList>
    </citation>
    <scope>NUCLEOTIDE SEQUENCE [LARGE SCALE GENOMIC DNA]</scope>
    <source>
        <strain evidence="5 6">CECT 8576</strain>
    </source>
</reference>
<dbReference type="Pfam" id="PF21274">
    <property type="entry name" value="Rng_hyd_C"/>
    <property type="match status" value="1"/>
</dbReference>
<sequence>MRTQVIVVGAGPVGLMLACELRLAGADVVVVERLLEPTGESRASQLNSRTVEVLDQRGLLEALGEVQYQPSGHFGGLPLDMSGVDSVHPGHWKVPQFRTEAVLEERAGDLGAEIWRGHELRDLSVGRDGVEAAVEGPRGGLELRARYLVGCDGERSVVRDLAGFDFPGTGATRELFRADVAGIEVADRSFQRYERGLAISARRPDGVTRVMAHEFGSAARDRDGPPSFEEVAAAWFRITGEDITGGSPIWVDSFGDANRQVDLYRRGNVLLAGDAAHLQMPAGGQALNLGLQEAVNLGWKLAAQVCGRAPEGLLDSYHSERHPVAARVLSNVGAQAHLLLGGPDMEPMRRLLRGMLEFDEVREHLTGMLSGLDVRYDVGGDGHPLLGARLPHCELVTDTGTTSTVECLRAGGGVLLELSPEERSGRDARKVLEPWRRRVLPVTARVPSGGALDGLTRVLVRPDGHVVAVDPPPEELGSALTAWFGAPEPS</sequence>
<dbReference type="PROSITE" id="PS51257">
    <property type="entry name" value="PROKAR_LIPOPROTEIN"/>
    <property type="match status" value="1"/>
</dbReference>
<dbReference type="InterPro" id="IPR002938">
    <property type="entry name" value="FAD-bd"/>
</dbReference>
<dbReference type="Proteomes" id="UP000548304">
    <property type="component" value="Unassembled WGS sequence"/>
</dbReference>
<name>A0A852ZDX8_9ACTN</name>